<dbReference type="InterPro" id="IPR001498">
    <property type="entry name" value="Impact_N"/>
</dbReference>
<gene>
    <name evidence="4" type="ORF">A7979_06135</name>
</gene>
<evidence type="ECO:0000256" key="1">
    <source>
        <dbReference type="ARBA" id="ARBA00007665"/>
    </source>
</evidence>
<evidence type="ECO:0000313" key="5">
    <source>
        <dbReference type="Proteomes" id="UP000192359"/>
    </source>
</evidence>
<dbReference type="RefSeq" id="WP_083092976.1">
    <property type="nucleotide sequence ID" value="NZ_LXWF01000042.1"/>
</dbReference>
<dbReference type="OrthoDB" id="9813771at2"/>
<dbReference type="PANTHER" id="PTHR16301">
    <property type="entry name" value="IMPACT-RELATED"/>
    <property type="match status" value="1"/>
</dbReference>
<protein>
    <submittedName>
        <fullName evidence="4">YigZ family protein</fullName>
    </submittedName>
</protein>
<sequence>MTDETRTNRYTVLATRDETRHLLEIKRSEFIGYIQRVETEEEARAFIESKRKTYHDARHICSAFIIGGDRQIQRSNDDGEPAGTAGIPMLQALLARRTEGRDGETTDLSDICAVVVRYFGGIKLGAGGLVRAYTDAVVATLDAAPLVPRERLRLGTVTASHAEAGRFENELRALGYTVLGTDYTASGADITLGVFDDRATRAQTETALAELTAGAGHISWGETQWVDLA</sequence>
<dbReference type="PANTHER" id="PTHR16301:SF20">
    <property type="entry name" value="IMPACT FAMILY MEMBER YIGZ"/>
    <property type="match status" value="1"/>
</dbReference>
<evidence type="ECO:0000259" key="3">
    <source>
        <dbReference type="Pfam" id="PF09186"/>
    </source>
</evidence>
<dbReference type="GO" id="GO:0006446">
    <property type="term" value="P:regulation of translational initiation"/>
    <property type="evidence" value="ECO:0007669"/>
    <property type="project" value="TreeGrafter"/>
</dbReference>
<keyword evidence="5" id="KW-1185">Reference proteome</keyword>
<dbReference type="AlphaFoldDB" id="A0A1Y1RML1"/>
<dbReference type="InterPro" id="IPR023582">
    <property type="entry name" value="Impact"/>
</dbReference>
<feature type="domain" description="Impact N-terminal" evidence="2">
    <location>
        <begin position="26"/>
        <end position="139"/>
    </location>
</feature>
<dbReference type="Gene3D" id="3.30.230.30">
    <property type="entry name" value="Impact, N-terminal domain"/>
    <property type="match status" value="1"/>
</dbReference>
<proteinExistence type="inferred from homology"/>
<feature type="domain" description="UPF0029" evidence="3">
    <location>
        <begin position="157"/>
        <end position="214"/>
    </location>
</feature>
<dbReference type="InterPro" id="IPR020568">
    <property type="entry name" value="Ribosomal_Su5_D2-typ_SF"/>
</dbReference>
<dbReference type="Pfam" id="PF01205">
    <property type="entry name" value="Impact_N"/>
    <property type="match status" value="1"/>
</dbReference>
<comment type="similarity">
    <text evidence="1">Belongs to the IMPACT family.</text>
</comment>
<evidence type="ECO:0000313" key="4">
    <source>
        <dbReference type="EMBL" id="ORC15768.1"/>
    </source>
</evidence>
<organism evidence="4 5">
    <name type="scientific">Rothia nasimurium</name>
    <dbReference type="NCBI Taxonomy" id="85336"/>
    <lineage>
        <taxon>Bacteria</taxon>
        <taxon>Bacillati</taxon>
        <taxon>Actinomycetota</taxon>
        <taxon>Actinomycetes</taxon>
        <taxon>Micrococcales</taxon>
        <taxon>Micrococcaceae</taxon>
        <taxon>Rothia</taxon>
    </lineage>
</organism>
<dbReference type="InterPro" id="IPR015269">
    <property type="entry name" value="UPF0029_Impact_C"/>
</dbReference>
<dbReference type="Pfam" id="PF09186">
    <property type="entry name" value="DUF1949"/>
    <property type="match status" value="1"/>
</dbReference>
<accession>A0A1Y1RML1</accession>
<dbReference type="Proteomes" id="UP000192359">
    <property type="component" value="Unassembled WGS sequence"/>
</dbReference>
<dbReference type="SUPFAM" id="SSF54211">
    <property type="entry name" value="Ribosomal protein S5 domain 2-like"/>
    <property type="match status" value="1"/>
</dbReference>
<comment type="caution">
    <text evidence="4">The sequence shown here is derived from an EMBL/GenBank/DDBJ whole genome shotgun (WGS) entry which is preliminary data.</text>
</comment>
<dbReference type="InterPro" id="IPR036956">
    <property type="entry name" value="Impact_N_sf"/>
</dbReference>
<dbReference type="EMBL" id="LXWF01000042">
    <property type="protein sequence ID" value="ORC15768.1"/>
    <property type="molecule type" value="Genomic_DNA"/>
</dbReference>
<name>A0A1Y1RML1_9MICC</name>
<reference evidence="4 5" key="1">
    <citation type="submission" date="2016-05" db="EMBL/GenBank/DDBJ databases">
        <title>Draft genome sequence of a porcine commensal Rothia nasimurium.</title>
        <authorList>
            <person name="Gaiser R.A."/>
            <person name="Van Baarlen P."/>
            <person name="Wells J.M."/>
        </authorList>
    </citation>
    <scope>NUCLEOTIDE SEQUENCE [LARGE SCALE GENOMIC DNA]</scope>
    <source>
        <strain evidence="4 5">PT-32</strain>
    </source>
</reference>
<dbReference type="GO" id="GO:0005737">
    <property type="term" value="C:cytoplasm"/>
    <property type="evidence" value="ECO:0007669"/>
    <property type="project" value="TreeGrafter"/>
</dbReference>
<evidence type="ECO:0000259" key="2">
    <source>
        <dbReference type="Pfam" id="PF01205"/>
    </source>
</evidence>